<comment type="pathway">
    <text evidence="5">Amine and polyamine biosynthesis; putrescine biosynthesis via L-ornithine pathway; putrescine from L-ornithine: step 1/1.</text>
</comment>
<comment type="subunit">
    <text evidence="7">Homodimer. Only the dimer is catalytically active, as the active sites are constructed of residues from both monomers.</text>
</comment>
<evidence type="ECO:0000256" key="4">
    <source>
        <dbReference type="ARBA" id="ARBA00023239"/>
    </source>
</evidence>
<organism evidence="14">
    <name type="scientific">Leptocylindrus danicus</name>
    <dbReference type="NCBI Taxonomy" id="163516"/>
    <lineage>
        <taxon>Eukaryota</taxon>
        <taxon>Sar</taxon>
        <taxon>Stramenopiles</taxon>
        <taxon>Ochrophyta</taxon>
        <taxon>Bacillariophyta</taxon>
        <taxon>Coscinodiscophyceae</taxon>
        <taxon>Chaetocerotophycidae</taxon>
        <taxon>Leptocylindrales</taxon>
        <taxon>Leptocylindraceae</taxon>
        <taxon>Leptocylindrus</taxon>
    </lineage>
</organism>
<keyword evidence="4" id="KW-0456">Lyase</keyword>
<dbReference type="InterPro" id="IPR022644">
    <property type="entry name" value="De-COase2_N"/>
</dbReference>
<dbReference type="CDD" id="cd00622">
    <property type="entry name" value="PLPDE_III_ODC"/>
    <property type="match status" value="1"/>
</dbReference>
<dbReference type="AlphaFoldDB" id="A0A7S2LPI4"/>
<evidence type="ECO:0000313" key="14">
    <source>
        <dbReference type="EMBL" id="CAD9612582.1"/>
    </source>
</evidence>
<comment type="catalytic activity">
    <reaction evidence="8">
        <text>L-ornithine + H(+) = putrescine + CO2</text>
        <dbReference type="Rhea" id="RHEA:22964"/>
        <dbReference type="ChEBI" id="CHEBI:15378"/>
        <dbReference type="ChEBI" id="CHEBI:16526"/>
        <dbReference type="ChEBI" id="CHEBI:46911"/>
        <dbReference type="ChEBI" id="CHEBI:326268"/>
        <dbReference type="EC" id="4.1.1.17"/>
    </reaction>
</comment>
<dbReference type="EC" id="4.1.1.17" evidence="6"/>
<dbReference type="PANTHER" id="PTHR11482:SF6">
    <property type="entry name" value="ORNITHINE DECARBOXYLASE 1-RELATED"/>
    <property type="match status" value="1"/>
</dbReference>
<dbReference type="Pfam" id="PF02784">
    <property type="entry name" value="Orn_Arg_deC_N"/>
    <property type="match status" value="1"/>
</dbReference>
<comment type="similarity">
    <text evidence="2 10">Belongs to the Orn/Lys/Arg decarboxylase class-II family.</text>
</comment>
<feature type="region of interest" description="Disordered" evidence="11">
    <location>
        <begin position="369"/>
        <end position="391"/>
    </location>
</feature>
<dbReference type="InterPro" id="IPR000183">
    <property type="entry name" value="Orn/DAP/Arg_de-COase"/>
</dbReference>
<dbReference type="PRINTS" id="PR01179">
    <property type="entry name" value="ODADCRBXLASE"/>
</dbReference>
<evidence type="ECO:0000256" key="3">
    <source>
        <dbReference type="ARBA" id="ARBA00022898"/>
    </source>
</evidence>
<gene>
    <name evidence="14" type="ORF">LDAN0321_LOCUS20490</name>
</gene>
<dbReference type="Gene3D" id="3.20.20.10">
    <property type="entry name" value="Alanine racemase"/>
    <property type="match status" value="1"/>
</dbReference>
<feature type="active site" description="Proton donor" evidence="9">
    <location>
        <position position="703"/>
    </location>
</feature>
<dbReference type="InterPro" id="IPR009006">
    <property type="entry name" value="Ala_racemase/Decarboxylase_C"/>
</dbReference>
<dbReference type="GO" id="GO:0005737">
    <property type="term" value="C:cytoplasm"/>
    <property type="evidence" value="ECO:0007669"/>
    <property type="project" value="TreeGrafter"/>
</dbReference>
<evidence type="ECO:0000259" key="12">
    <source>
        <dbReference type="Pfam" id="PF00278"/>
    </source>
</evidence>
<evidence type="ECO:0000256" key="1">
    <source>
        <dbReference type="ARBA" id="ARBA00001933"/>
    </source>
</evidence>
<dbReference type="EMBL" id="HBGY01032731">
    <property type="protein sequence ID" value="CAD9612582.1"/>
    <property type="molecule type" value="Transcribed_RNA"/>
</dbReference>
<dbReference type="Pfam" id="PF00278">
    <property type="entry name" value="Orn_DAP_Arg_deC"/>
    <property type="match status" value="1"/>
</dbReference>
<evidence type="ECO:0000256" key="2">
    <source>
        <dbReference type="ARBA" id="ARBA00008872"/>
    </source>
</evidence>
<feature type="domain" description="Orn/DAP/Arg decarboxylase 2 C-terminal" evidence="12">
    <location>
        <begin position="377"/>
        <end position="730"/>
    </location>
</feature>
<dbReference type="GO" id="GO:0004586">
    <property type="term" value="F:ornithine decarboxylase activity"/>
    <property type="evidence" value="ECO:0007669"/>
    <property type="project" value="UniProtKB-EC"/>
</dbReference>
<dbReference type="PANTHER" id="PTHR11482">
    <property type="entry name" value="ARGININE/DIAMINOPIMELATE/ORNITHINE DECARBOXYLASE"/>
    <property type="match status" value="1"/>
</dbReference>
<feature type="compositionally biased region" description="Acidic residues" evidence="11">
    <location>
        <begin position="369"/>
        <end position="378"/>
    </location>
</feature>
<feature type="compositionally biased region" description="Basic and acidic residues" evidence="11">
    <location>
        <begin position="379"/>
        <end position="391"/>
    </location>
</feature>
<dbReference type="InterPro" id="IPR029066">
    <property type="entry name" value="PLP-binding_barrel"/>
</dbReference>
<evidence type="ECO:0000256" key="10">
    <source>
        <dbReference type="RuleBase" id="RU003737"/>
    </source>
</evidence>
<feature type="domain" description="Orn/DAP/Arg decarboxylase 2 N-terminal" evidence="13">
    <location>
        <begin position="135"/>
        <end position="339"/>
    </location>
</feature>
<dbReference type="Gene3D" id="2.40.37.10">
    <property type="entry name" value="Lyase, Ornithine Decarboxylase, Chain A, domain 1"/>
    <property type="match status" value="2"/>
</dbReference>
<evidence type="ECO:0000256" key="6">
    <source>
        <dbReference type="ARBA" id="ARBA00034138"/>
    </source>
</evidence>
<proteinExistence type="inferred from homology"/>
<dbReference type="InterPro" id="IPR002433">
    <property type="entry name" value="Orn_de-COase"/>
</dbReference>
<evidence type="ECO:0000256" key="11">
    <source>
        <dbReference type="SAM" id="MobiDB-lite"/>
    </source>
</evidence>
<keyword evidence="3 9" id="KW-0663">Pyridoxal phosphate</keyword>
<evidence type="ECO:0000256" key="7">
    <source>
        <dbReference type="ARBA" id="ARBA00046672"/>
    </source>
</evidence>
<evidence type="ECO:0000259" key="13">
    <source>
        <dbReference type="Pfam" id="PF02784"/>
    </source>
</evidence>
<evidence type="ECO:0000256" key="9">
    <source>
        <dbReference type="PIRSR" id="PIRSR600183-50"/>
    </source>
</evidence>
<evidence type="ECO:0000256" key="5">
    <source>
        <dbReference type="ARBA" id="ARBA00034115"/>
    </source>
</evidence>
<feature type="modified residue" description="N6-(pyridoxal phosphate)lysine" evidence="9">
    <location>
        <position position="158"/>
    </location>
</feature>
<dbReference type="InterPro" id="IPR022653">
    <property type="entry name" value="De-COase2_pyr-phos_BS"/>
</dbReference>
<dbReference type="InterPro" id="IPR022657">
    <property type="entry name" value="De-COase2_CS"/>
</dbReference>
<dbReference type="PROSITE" id="PS00878">
    <property type="entry name" value="ODR_DC_2_1"/>
    <property type="match status" value="1"/>
</dbReference>
<evidence type="ECO:0000256" key="8">
    <source>
        <dbReference type="ARBA" id="ARBA00049127"/>
    </source>
</evidence>
<dbReference type="SUPFAM" id="SSF51419">
    <property type="entry name" value="PLP-binding barrel"/>
    <property type="match status" value="1"/>
</dbReference>
<sequence>MGPNTANCSIPKTTSLNSICDYPVIPLTVKKIDDSDHGSNSAAQQAHIGEDISSAENLYAKEDMILNQIIKDHNVHLGGSSIGRGFRRAARYYLRKKAPQFAGEITKEIQHLEMDDLLPGVMPRVEEPFYVCDLGTVVAQYYQWKKHFPRVEPFYAVKCNPDRAIVKTLARLGANFDCASRNEINLVLGASRELGLEKTPEIIFANPCKPRTHIIEAVCKGVRMMTFDNVDEVEKCAKISKKIELILRIITDDSGSQCRLSSKFGAPKARWRVLLAAAKRYGLAVVGVSFHVGSGCRDSSRYDLALKDAKELFEMAERDYGFEMKILDIGGGFPGETHSLWNPVDIIDPTVKRINGEMVETVIDDQLDDVEEAEDEDDKKEGLEKDFDGDESKPLMFFQDIADHVSPKIDEIFPISTNVRVIAEPGRYLVAASCTLVASVTSVRNNAIGEGEEILGISDKVAAKGLDSLTRGEEREIVDSQSNPEHAVIGTIVEELQSYSKLYTSQNLVQQEVDVWTDKSDVGMLEAPDPSEVHDAFREQSHTAEGMSLGIIAECLEEVDRPRSMSISSLNNSRSRSNSIETSKGVTGLEEDFMNSVLSIAAAGEAAVSGVVIQAVADSAPYQDDFAYYLNDGVYGAFNNLMFDHASVRPRLLRNTPSKSHRVVVVNDESQQQFCLEDTDDDEDNHNRNNNDLFSSTIFGPTCDSIDVISRSVLLPKLAIGDWLYFQNMGAYTCAAASDFNGFTPTNKFYVCSMQPEEFDIDGQ</sequence>
<name>A0A7S2LPI4_9STRA</name>
<protein>
    <recommendedName>
        <fullName evidence="6">ornithine decarboxylase</fullName>
        <ecNumber evidence="6">4.1.1.17</ecNumber>
    </recommendedName>
</protein>
<comment type="cofactor">
    <cofactor evidence="1 9">
        <name>pyridoxal 5'-phosphate</name>
        <dbReference type="ChEBI" id="CHEBI:597326"/>
    </cofactor>
</comment>
<accession>A0A7S2LPI4</accession>
<dbReference type="InterPro" id="IPR022643">
    <property type="entry name" value="De-COase2_C"/>
</dbReference>
<reference evidence="14" key="1">
    <citation type="submission" date="2021-01" db="EMBL/GenBank/DDBJ databases">
        <authorList>
            <person name="Corre E."/>
            <person name="Pelletier E."/>
            <person name="Niang G."/>
            <person name="Scheremetjew M."/>
            <person name="Finn R."/>
            <person name="Kale V."/>
            <person name="Holt S."/>
            <person name="Cochrane G."/>
            <person name="Meng A."/>
            <person name="Brown T."/>
            <person name="Cohen L."/>
        </authorList>
    </citation>
    <scope>NUCLEOTIDE SEQUENCE</scope>
    <source>
        <strain evidence="14">B650</strain>
    </source>
</reference>
<dbReference type="FunFam" id="3.20.20.10:FF:000005">
    <property type="entry name" value="Ornithine decarboxylase"/>
    <property type="match status" value="1"/>
</dbReference>
<dbReference type="GO" id="GO:0033387">
    <property type="term" value="P:putrescine biosynthetic process from arginine, via ornithine"/>
    <property type="evidence" value="ECO:0007669"/>
    <property type="project" value="TreeGrafter"/>
</dbReference>
<dbReference type="PROSITE" id="PS00879">
    <property type="entry name" value="ODR_DC_2_2"/>
    <property type="match status" value="1"/>
</dbReference>
<dbReference type="PRINTS" id="PR01182">
    <property type="entry name" value="ORNDCRBXLASE"/>
</dbReference>
<dbReference type="SUPFAM" id="SSF50621">
    <property type="entry name" value="Alanine racemase C-terminal domain-like"/>
    <property type="match status" value="1"/>
</dbReference>